<evidence type="ECO:0000256" key="1">
    <source>
        <dbReference type="ARBA" id="ARBA00004418"/>
    </source>
</evidence>
<dbReference type="EMBL" id="FNQT01000002">
    <property type="protein sequence ID" value="SEA05165.1"/>
    <property type="molecule type" value="Genomic_DNA"/>
</dbReference>
<keyword evidence="6" id="KW-1185">Reference proteome</keyword>
<organism evidence="5 6">
    <name type="scientific">Haloplanus vescus</name>
    <dbReference type="NCBI Taxonomy" id="555874"/>
    <lineage>
        <taxon>Archaea</taxon>
        <taxon>Methanobacteriati</taxon>
        <taxon>Methanobacteriota</taxon>
        <taxon>Stenosarchaea group</taxon>
        <taxon>Halobacteria</taxon>
        <taxon>Halobacteriales</taxon>
        <taxon>Haloferacaceae</taxon>
        <taxon>Haloplanus</taxon>
    </lineage>
</organism>
<dbReference type="SUPFAM" id="SSF53850">
    <property type="entry name" value="Periplasmic binding protein-like II"/>
    <property type="match status" value="1"/>
</dbReference>
<dbReference type="Proteomes" id="UP000236755">
    <property type="component" value="Unassembled WGS sequence"/>
</dbReference>
<dbReference type="AlphaFoldDB" id="A0A1H3Y0B1"/>
<keyword evidence="3" id="KW-0732">Signal</keyword>
<proteinExistence type="inferred from homology"/>
<dbReference type="GO" id="GO:0042597">
    <property type="term" value="C:periplasmic space"/>
    <property type="evidence" value="ECO:0007669"/>
    <property type="project" value="UniProtKB-SubCell"/>
</dbReference>
<evidence type="ECO:0000256" key="3">
    <source>
        <dbReference type="ARBA" id="ARBA00022729"/>
    </source>
</evidence>
<reference evidence="5 6" key="1">
    <citation type="submission" date="2016-10" db="EMBL/GenBank/DDBJ databases">
        <authorList>
            <person name="de Groot N.N."/>
        </authorList>
    </citation>
    <scope>NUCLEOTIDE SEQUENCE [LARGE SCALE GENOMIC DNA]</scope>
    <source>
        <strain evidence="5 6">CGMCC 1.8712</strain>
    </source>
</reference>
<comment type="similarity">
    <text evidence="2">Belongs to the bacterial solute-binding protein SsuA/TauA family.</text>
</comment>
<evidence type="ECO:0000259" key="4">
    <source>
        <dbReference type="Pfam" id="PF09084"/>
    </source>
</evidence>
<comment type="subcellular location">
    <subcellularLocation>
        <location evidence="1">Periplasm</location>
    </subcellularLocation>
</comment>
<sequence>MDRDHIEVQQAAFDEYHDDPGDRPVMRARFEHNGSPRYLLYTIKRFGLDHDHGFHLDVELVSDELESGMETIRDRLHEGDTDLVDTDYLSVARERADGAAIVAVHPYGRTVGGLVAHEDGDIDGLADLSGKRIGVTRRLDKNWILTRAACREFHDFDPDETATLVEADSRADLTRLIREGEVDAGFQFWPLVPELTRTGPFEEVLSVSTLVQRLSGAEEKVPIATFLTGESYLDAHPDAVSGFAAAAREATDRLRADDDLWTDIGDHLMQTDDPVVVRAVRDGWRDMAVRDWDSERIDAMRRLFDHLKTVAGADALGIEEIPDGTLRPAATEL</sequence>
<accession>A0A1H3Y0B1</accession>
<evidence type="ECO:0000313" key="6">
    <source>
        <dbReference type="Proteomes" id="UP000236755"/>
    </source>
</evidence>
<dbReference type="InterPro" id="IPR015168">
    <property type="entry name" value="SsuA/THI5"/>
</dbReference>
<protein>
    <submittedName>
        <fullName evidence="5">NitT/TauT family transport system substrate-binding protein</fullName>
    </submittedName>
</protein>
<dbReference type="STRING" id="555874.SAMN04488065_1589"/>
<dbReference type="OrthoDB" id="302958at2157"/>
<dbReference type="Pfam" id="PF09084">
    <property type="entry name" value="NMT1"/>
    <property type="match status" value="1"/>
</dbReference>
<dbReference type="PANTHER" id="PTHR30024:SF47">
    <property type="entry name" value="TAURINE-BINDING PERIPLASMIC PROTEIN"/>
    <property type="match status" value="1"/>
</dbReference>
<dbReference type="Gene3D" id="3.40.190.10">
    <property type="entry name" value="Periplasmic binding protein-like II"/>
    <property type="match status" value="2"/>
</dbReference>
<dbReference type="RefSeq" id="WP_218124077.1">
    <property type="nucleotide sequence ID" value="NZ_FNQT01000002.1"/>
</dbReference>
<gene>
    <name evidence="5" type="ORF">SAMN04488065_1589</name>
</gene>
<feature type="domain" description="SsuA/THI5-like" evidence="4">
    <location>
        <begin position="69"/>
        <end position="256"/>
    </location>
</feature>
<dbReference type="PANTHER" id="PTHR30024">
    <property type="entry name" value="ALIPHATIC SULFONATES-BINDING PROTEIN-RELATED"/>
    <property type="match status" value="1"/>
</dbReference>
<evidence type="ECO:0000313" key="5">
    <source>
        <dbReference type="EMBL" id="SEA05165.1"/>
    </source>
</evidence>
<evidence type="ECO:0000256" key="2">
    <source>
        <dbReference type="ARBA" id="ARBA00010742"/>
    </source>
</evidence>
<name>A0A1H3Y0B1_9EURY</name>